<evidence type="ECO:0000313" key="2">
    <source>
        <dbReference type="Proteomes" id="UP001239111"/>
    </source>
</evidence>
<keyword evidence="2" id="KW-1185">Reference proteome</keyword>
<feature type="non-terminal residue" evidence="1">
    <location>
        <position position="318"/>
    </location>
</feature>
<accession>A0ACC2NE18</accession>
<organism evidence="1 2">
    <name type="scientific">Eretmocerus hayati</name>
    <dbReference type="NCBI Taxonomy" id="131215"/>
    <lineage>
        <taxon>Eukaryota</taxon>
        <taxon>Metazoa</taxon>
        <taxon>Ecdysozoa</taxon>
        <taxon>Arthropoda</taxon>
        <taxon>Hexapoda</taxon>
        <taxon>Insecta</taxon>
        <taxon>Pterygota</taxon>
        <taxon>Neoptera</taxon>
        <taxon>Endopterygota</taxon>
        <taxon>Hymenoptera</taxon>
        <taxon>Apocrita</taxon>
        <taxon>Proctotrupomorpha</taxon>
        <taxon>Chalcidoidea</taxon>
        <taxon>Aphelinidae</taxon>
        <taxon>Aphelininae</taxon>
        <taxon>Eretmocerus</taxon>
    </lineage>
</organism>
<sequence length="318" mass="36137">MSYLGAEKFHVDGNNKAVALGHVEKSRLEFEGIITKKGVTYSIVSSPNARFRRNLDGYPDIWTNQGFGNSIHDQHDFPGSNGIAPDWGLQVSPPREQYVQRLRPISLKLLIVVDHLIFRYHNYNIRETVKYVTTFWHAVDQMYAKFDSPRVNIIITCIAITKDKGAANVMFGSWTNTGELQANYAVRKVKQYPYLNFLKDQDPKKFDVIVVMTNAQLTRWRTWQQKFVPVMGYSVHDGICVGTTESVVIPDNGHFFGIDSGVHELGHLLDMKHDMDNGCAREVEIGELNGQPLVMGSHSMGEKVWSECSKRDLRNFVA</sequence>
<dbReference type="EMBL" id="CM056743">
    <property type="protein sequence ID" value="KAJ8669336.1"/>
    <property type="molecule type" value="Genomic_DNA"/>
</dbReference>
<reference evidence="1" key="1">
    <citation type="submission" date="2023-04" db="EMBL/GenBank/DDBJ databases">
        <title>A chromosome-level genome assembly of the parasitoid wasp Eretmocerus hayati.</title>
        <authorList>
            <person name="Zhong Y."/>
            <person name="Liu S."/>
            <person name="Liu Y."/>
        </authorList>
    </citation>
    <scope>NUCLEOTIDE SEQUENCE</scope>
    <source>
        <strain evidence="1">ZJU_SS_LIU_2023</strain>
    </source>
</reference>
<gene>
    <name evidence="1" type="ORF">QAD02_000595</name>
</gene>
<comment type="caution">
    <text evidence="1">The sequence shown here is derived from an EMBL/GenBank/DDBJ whole genome shotgun (WGS) entry which is preliminary data.</text>
</comment>
<proteinExistence type="predicted"/>
<name>A0ACC2NE18_9HYME</name>
<protein>
    <submittedName>
        <fullName evidence="1">Uncharacterized protein</fullName>
    </submittedName>
</protein>
<evidence type="ECO:0000313" key="1">
    <source>
        <dbReference type="EMBL" id="KAJ8669336.1"/>
    </source>
</evidence>
<dbReference type="Proteomes" id="UP001239111">
    <property type="component" value="Chromosome 3"/>
</dbReference>